<dbReference type="AlphaFoldDB" id="A0A3P6PY20"/>
<protein>
    <submittedName>
        <fullName evidence="2">Uncharacterized protein</fullName>
    </submittedName>
</protein>
<dbReference type="EMBL" id="UYRR01023269">
    <property type="protein sequence ID" value="VDK32395.1"/>
    <property type="molecule type" value="Genomic_DNA"/>
</dbReference>
<feature type="region of interest" description="Disordered" evidence="1">
    <location>
        <begin position="49"/>
        <end position="69"/>
    </location>
</feature>
<keyword evidence="3" id="KW-1185">Reference proteome</keyword>
<gene>
    <name evidence="2" type="ORF">ASIM_LOCUS8498</name>
</gene>
<evidence type="ECO:0000313" key="3">
    <source>
        <dbReference type="Proteomes" id="UP000267096"/>
    </source>
</evidence>
<dbReference type="Proteomes" id="UP000267096">
    <property type="component" value="Unassembled WGS sequence"/>
</dbReference>
<sequence>MCMRLFDAADQYSVEHLSVRFDHGVMRPLRPLDPCTIGQHIPPIQFCPDGQELKQGRPVDGTPPGHVCR</sequence>
<name>A0A3P6PY20_ANISI</name>
<evidence type="ECO:0000313" key="2">
    <source>
        <dbReference type="EMBL" id="VDK32395.1"/>
    </source>
</evidence>
<reference evidence="2 3" key="1">
    <citation type="submission" date="2018-11" db="EMBL/GenBank/DDBJ databases">
        <authorList>
            <consortium name="Pathogen Informatics"/>
        </authorList>
    </citation>
    <scope>NUCLEOTIDE SEQUENCE [LARGE SCALE GENOMIC DNA]</scope>
</reference>
<organism evidence="2 3">
    <name type="scientific">Anisakis simplex</name>
    <name type="common">Herring worm</name>
    <dbReference type="NCBI Taxonomy" id="6269"/>
    <lineage>
        <taxon>Eukaryota</taxon>
        <taxon>Metazoa</taxon>
        <taxon>Ecdysozoa</taxon>
        <taxon>Nematoda</taxon>
        <taxon>Chromadorea</taxon>
        <taxon>Rhabditida</taxon>
        <taxon>Spirurina</taxon>
        <taxon>Ascaridomorpha</taxon>
        <taxon>Ascaridoidea</taxon>
        <taxon>Anisakidae</taxon>
        <taxon>Anisakis</taxon>
        <taxon>Anisakis simplex complex</taxon>
    </lineage>
</organism>
<evidence type="ECO:0000256" key="1">
    <source>
        <dbReference type="SAM" id="MobiDB-lite"/>
    </source>
</evidence>
<proteinExistence type="predicted"/>
<accession>A0A3P6PY20</accession>